<evidence type="ECO:0000256" key="6">
    <source>
        <dbReference type="ARBA" id="ARBA00022840"/>
    </source>
</evidence>
<gene>
    <name evidence="10" type="primary">phnC-2</name>
    <name evidence="10" type="ORF">HLUCCX14_04290</name>
</gene>
<dbReference type="GO" id="GO:0016887">
    <property type="term" value="F:ATP hydrolysis activity"/>
    <property type="evidence" value="ECO:0007669"/>
    <property type="project" value="InterPro"/>
</dbReference>
<dbReference type="InterPro" id="IPR003439">
    <property type="entry name" value="ABC_transporter-like_ATP-bd"/>
</dbReference>
<dbReference type="EMBL" id="LJZQ01000004">
    <property type="protein sequence ID" value="KPQ29853.1"/>
    <property type="molecule type" value="Genomic_DNA"/>
</dbReference>
<dbReference type="PROSITE" id="PS00211">
    <property type="entry name" value="ABC_TRANSPORTER_1"/>
    <property type="match status" value="1"/>
</dbReference>
<keyword evidence="8" id="KW-0472">Membrane</keyword>
<dbReference type="GO" id="GO:0015416">
    <property type="term" value="F:ABC-type phosphonate transporter activity"/>
    <property type="evidence" value="ECO:0007669"/>
    <property type="project" value="InterPro"/>
</dbReference>
<proteinExistence type="predicted"/>
<dbReference type="PATRIC" id="fig|1305731.5.peg.2955"/>
<dbReference type="NCBIfam" id="TIGR02315">
    <property type="entry name" value="ABC_phnC"/>
    <property type="match status" value="1"/>
</dbReference>
<evidence type="ECO:0000313" key="11">
    <source>
        <dbReference type="Proteomes" id="UP000050416"/>
    </source>
</evidence>
<dbReference type="GO" id="GO:0005886">
    <property type="term" value="C:plasma membrane"/>
    <property type="evidence" value="ECO:0007669"/>
    <property type="project" value="UniProtKB-SubCell"/>
</dbReference>
<dbReference type="InterPro" id="IPR003593">
    <property type="entry name" value="AAA+_ATPase"/>
</dbReference>
<dbReference type="GO" id="GO:0005524">
    <property type="term" value="F:ATP binding"/>
    <property type="evidence" value="ECO:0007669"/>
    <property type="project" value="UniProtKB-KW"/>
</dbReference>
<evidence type="ECO:0000256" key="5">
    <source>
        <dbReference type="ARBA" id="ARBA00022741"/>
    </source>
</evidence>
<evidence type="ECO:0000256" key="4">
    <source>
        <dbReference type="ARBA" id="ARBA00022519"/>
    </source>
</evidence>
<dbReference type="CDD" id="cd03256">
    <property type="entry name" value="ABC_PhnC_transporter"/>
    <property type="match status" value="1"/>
</dbReference>
<dbReference type="InterPro" id="IPR050086">
    <property type="entry name" value="MetN_ABC_transporter-like"/>
</dbReference>
<dbReference type="STRING" id="1305731.GCA_000934705_03468"/>
<dbReference type="SUPFAM" id="SSF52540">
    <property type="entry name" value="P-loop containing nucleoside triphosphate hydrolases"/>
    <property type="match status" value="1"/>
</dbReference>
<keyword evidence="5" id="KW-0547">Nucleotide-binding</keyword>
<evidence type="ECO:0000256" key="8">
    <source>
        <dbReference type="ARBA" id="ARBA00023136"/>
    </source>
</evidence>
<dbReference type="InterPro" id="IPR027417">
    <property type="entry name" value="P-loop_NTPase"/>
</dbReference>
<protein>
    <submittedName>
        <fullName evidence="10">Phosphonate ABC transporter, ATP-binding protein</fullName>
        <ecNumber evidence="10">3.6.3.28</ecNumber>
    </submittedName>
</protein>
<sequence>MSSIKISGLNKYYGALHVLRSLDLTIGAGEGVVLLGANGCGKSTLMKCLNGLERPQSGTISIDDKDVTSAKGKQLRSIRRDVGVVFQQFNLVENLSVFQNVLYGAMGQRPGGLLTVWNSLAPNTTREKAMHCLERVRMADKAGYRCRDLSGGQQQRVAIARMLMQNPKVILADEPVASLDPKAGREVMDLLWEVVTEHKMTVFCSLHQLDLAKNYADRIVGMKAGRIVLDTQQVNADNESLAELYQGDTRVDSASNGYGLPGVGTGMQEEPA</sequence>
<keyword evidence="7" id="KW-1278">Translocase</keyword>
<feature type="domain" description="ABC transporter" evidence="9">
    <location>
        <begin position="4"/>
        <end position="249"/>
    </location>
</feature>
<keyword evidence="2" id="KW-0813">Transport</keyword>
<evidence type="ECO:0000256" key="1">
    <source>
        <dbReference type="ARBA" id="ARBA00004417"/>
    </source>
</evidence>
<comment type="caution">
    <text evidence="10">The sequence shown here is derived from an EMBL/GenBank/DDBJ whole genome shotgun (WGS) entry which is preliminary data.</text>
</comment>
<organism evidence="10 11">
    <name type="scientific">Marinobacter excellens HL-55</name>
    <dbReference type="NCBI Taxonomy" id="1305731"/>
    <lineage>
        <taxon>Bacteria</taxon>
        <taxon>Pseudomonadati</taxon>
        <taxon>Pseudomonadota</taxon>
        <taxon>Gammaproteobacteria</taxon>
        <taxon>Pseudomonadales</taxon>
        <taxon>Marinobacteraceae</taxon>
        <taxon>Marinobacter</taxon>
    </lineage>
</organism>
<keyword evidence="3" id="KW-1003">Cell membrane</keyword>
<dbReference type="Gene3D" id="3.40.50.300">
    <property type="entry name" value="P-loop containing nucleotide triphosphate hydrolases"/>
    <property type="match status" value="1"/>
</dbReference>
<comment type="subcellular location">
    <subcellularLocation>
        <location evidence="1">Cell inner membrane</location>
        <topology evidence="1">Peripheral membrane protein</topology>
    </subcellularLocation>
</comment>
<keyword evidence="6 10" id="KW-0067">ATP-binding</keyword>
<dbReference type="PANTHER" id="PTHR43166">
    <property type="entry name" value="AMINO ACID IMPORT ATP-BINDING PROTEIN"/>
    <property type="match status" value="1"/>
</dbReference>
<evidence type="ECO:0000256" key="2">
    <source>
        <dbReference type="ARBA" id="ARBA00022448"/>
    </source>
</evidence>
<dbReference type="InterPro" id="IPR012693">
    <property type="entry name" value="ABC_transpr_PhnC"/>
</dbReference>
<keyword evidence="10" id="KW-0378">Hydrolase</keyword>
<evidence type="ECO:0000256" key="7">
    <source>
        <dbReference type="ARBA" id="ARBA00022967"/>
    </source>
</evidence>
<dbReference type="EC" id="3.6.3.28" evidence="10"/>
<reference evidence="10 11" key="1">
    <citation type="submission" date="2015-09" db="EMBL/GenBank/DDBJ databases">
        <title>Identification and resolution of microdiversity through metagenomic sequencing of parallel consortia.</title>
        <authorList>
            <person name="Nelson W.C."/>
            <person name="Romine M.F."/>
            <person name="Lindemann S.R."/>
        </authorList>
    </citation>
    <scope>NUCLEOTIDE SEQUENCE [LARGE SCALE GENOMIC DNA]</scope>
    <source>
        <strain evidence="10">HL-55</strain>
    </source>
</reference>
<dbReference type="PROSITE" id="PS50893">
    <property type="entry name" value="ABC_TRANSPORTER_2"/>
    <property type="match status" value="1"/>
</dbReference>
<dbReference type="Proteomes" id="UP000050416">
    <property type="component" value="Unassembled WGS sequence"/>
</dbReference>
<evidence type="ECO:0000256" key="3">
    <source>
        <dbReference type="ARBA" id="ARBA00022475"/>
    </source>
</evidence>
<evidence type="ECO:0000313" key="10">
    <source>
        <dbReference type="EMBL" id="KPQ29853.1"/>
    </source>
</evidence>
<keyword evidence="4" id="KW-0997">Cell inner membrane</keyword>
<dbReference type="OrthoDB" id="9802264at2"/>
<accession>A0A0P7ZCF6</accession>
<dbReference type="AlphaFoldDB" id="A0A0P7ZCF6"/>
<dbReference type="Pfam" id="PF00005">
    <property type="entry name" value="ABC_tran"/>
    <property type="match status" value="1"/>
</dbReference>
<name>A0A0P7ZCF6_9GAMM</name>
<dbReference type="InterPro" id="IPR017871">
    <property type="entry name" value="ABC_transporter-like_CS"/>
</dbReference>
<dbReference type="SMART" id="SM00382">
    <property type="entry name" value="AAA"/>
    <property type="match status" value="1"/>
</dbReference>
<evidence type="ECO:0000259" key="9">
    <source>
        <dbReference type="PROSITE" id="PS50893"/>
    </source>
</evidence>